<feature type="chain" id="PRO_5047286537" description="C-type lectin domain-containing protein" evidence="5">
    <location>
        <begin position="20"/>
        <end position="183"/>
    </location>
</feature>
<dbReference type="Gene3D" id="3.10.100.10">
    <property type="entry name" value="Mannose-Binding Protein A, subunit A"/>
    <property type="match status" value="1"/>
</dbReference>
<comment type="caution">
    <text evidence="7">The sequence shown here is derived from an EMBL/GenBank/DDBJ whole genome shotgun (WGS) entry which is preliminary data.</text>
</comment>
<dbReference type="PANTHER" id="PTHR22799:SF1">
    <property type="entry name" value="C-TYPE LECTIN DOMAIN FAMILY 11 MEMBER A"/>
    <property type="match status" value="1"/>
</dbReference>
<evidence type="ECO:0000256" key="1">
    <source>
        <dbReference type="ARBA" id="ARBA00004613"/>
    </source>
</evidence>
<reference evidence="7 8" key="1">
    <citation type="submission" date="2022-12" db="EMBL/GenBank/DDBJ databases">
        <title>Chromosome-level genome of Tegillarca granosa.</title>
        <authorList>
            <person name="Kim J."/>
        </authorList>
    </citation>
    <scope>NUCLEOTIDE SEQUENCE [LARGE SCALE GENOMIC DNA]</scope>
    <source>
        <strain evidence="7">Teg-2019</strain>
        <tissue evidence="7">Adductor muscle</tissue>
    </source>
</reference>
<gene>
    <name evidence="7" type="ORF">KUTeg_013468</name>
</gene>
<dbReference type="InterPro" id="IPR016187">
    <property type="entry name" value="CTDL_fold"/>
</dbReference>
<keyword evidence="4" id="KW-0430">Lectin</keyword>
<organism evidence="7 8">
    <name type="scientific">Tegillarca granosa</name>
    <name type="common">Malaysian cockle</name>
    <name type="synonym">Anadara granosa</name>
    <dbReference type="NCBI Taxonomy" id="220873"/>
    <lineage>
        <taxon>Eukaryota</taxon>
        <taxon>Metazoa</taxon>
        <taxon>Spiralia</taxon>
        <taxon>Lophotrochozoa</taxon>
        <taxon>Mollusca</taxon>
        <taxon>Bivalvia</taxon>
        <taxon>Autobranchia</taxon>
        <taxon>Pteriomorphia</taxon>
        <taxon>Arcoida</taxon>
        <taxon>Arcoidea</taxon>
        <taxon>Arcidae</taxon>
        <taxon>Tegillarca</taxon>
    </lineage>
</organism>
<evidence type="ECO:0000313" key="8">
    <source>
        <dbReference type="Proteomes" id="UP001217089"/>
    </source>
</evidence>
<dbReference type="Pfam" id="PF00059">
    <property type="entry name" value="Lectin_C"/>
    <property type="match status" value="1"/>
</dbReference>
<dbReference type="SMART" id="SM00034">
    <property type="entry name" value="CLECT"/>
    <property type="match status" value="1"/>
</dbReference>
<dbReference type="PROSITE" id="PS50041">
    <property type="entry name" value="C_TYPE_LECTIN_2"/>
    <property type="match status" value="1"/>
</dbReference>
<keyword evidence="2" id="KW-0964">Secreted</keyword>
<dbReference type="InterPro" id="IPR016186">
    <property type="entry name" value="C-type_lectin-like/link_sf"/>
</dbReference>
<name>A0ABQ9EU50_TEGGR</name>
<evidence type="ECO:0000259" key="6">
    <source>
        <dbReference type="PROSITE" id="PS50041"/>
    </source>
</evidence>
<proteinExistence type="predicted"/>
<sequence>MQVKQYLAVIAISIGAVTCKTIVQRPMCACPAGWKEYNADNKCFYFSRDTLNYPDSMRICGFLSRSHGKEGQLALPDDAAENTFLTNVLENLAYNYTSFFIGFIDQAVEGVFVYPKTNVAIKYSNWGPNQPNNRYDSENCVTITKDLTYGFNNTWADEQCMNEVYVKKSSNYAPVNLKNILVN</sequence>
<dbReference type="SUPFAM" id="SSF56436">
    <property type="entry name" value="C-type lectin-like"/>
    <property type="match status" value="1"/>
</dbReference>
<protein>
    <recommendedName>
        <fullName evidence="6">C-type lectin domain-containing protein</fullName>
    </recommendedName>
</protein>
<keyword evidence="8" id="KW-1185">Reference proteome</keyword>
<dbReference type="Proteomes" id="UP001217089">
    <property type="component" value="Unassembled WGS sequence"/>
</dbReference>
<keyword evidence="3 5" id="KW-0732">Signal</keyword>
<accession>A0ABQ9EU50</accession>
<evidence type="ECO:0000256" key="2">
    <source>
        <dbReference type="ARBA" id="ARBA00022525"/>
    </source>
</evidence>
<dbReference type="InterPro" id="IPR051663">
    <property type="entry name" value="CLec_Tetranectin-domain"/>
</dbReference>
<evidence type="ECO:0000313" key="7">
    <source>
        <dbReference type="EMBL" id="KAJ8308594.1"/>
    </source>
</evidence>
<dbReference type="EMBL" id="JARBDR010000657">
    <property type="protein sequence ID" value="KAJ8308594.1"/>
    <property type="molecule type" value="Genomic_DNA"/>
</dbReference>
<dbReference type="PANTHER" id="PTHR22799">
    <property type="entry name" value="TETRANECTIN-RELATED"/>
    <property type="match status" value="1"/>
</dbReference>
<evidence type="ECO:0000256" key="4">
    <source>
        <dbReference type="ARBA" id="ARBA00022734"/>
    </source>
</evidence>
<dbReference type="InterPro" id="IPR001304">
    <property type="entry name" value="C-type_lectin-like"/>
</dbReference>
<comment type="subcellular location">
    <subcellularLocation>
        <location evidence="1">Secreted</location>
    </subcellularLocation>
</comment>
<evidence type="ECO:0000256" key="3">
    <source>
        <dbReference type="ARBA" id="ARBA00022729"/>
    </source>
</evidence>
<feature type="domain" description="C-type lectin" evidence="6">
    <location>
        <begin position="39"/>
        <end position="160"/>
    </location>
</feature>
<feature type="signal peptide" evidence="5">
    <location>
        <begin position="1"/>
        <end position="19"/>
    </location>
</feature>
<evidence type="ECO:0000256" key="5">
    <source>
        <dbReference type="SAM" id="SignalP"/>
    </source>
</evidence>